<dbReference type="SUPFAM" id="SSF88713">
    <property type="entry name" value="Glycoside hydrolase/deacetylase"/>
    <property type="match status" value="1"/>
</dbReference>
<dbReference type="InterPro" id="IPR011330">
    <property type="entry name" value="Glyco_hydro/deAcase_b/a-brl"/>
</dbReference>
<dbReference type="InterPro" id="IPR051398">
    <property type="entry name" value="Polysacch_Deacetylase"/>
</dbReference>
<reference evidence="1 2" key="1">
    <citation type="journal article" date="2016" name="Syst. Appl. Microbiol.">
        <title>Pararhizobium polonicum sp. nov. isolated from tumors on stone fruit rootstocks.</title>
        <authorList>
            <person name="Pulawska J."/>
            <person name="Kuzmanovic N."/>
            <person name="Willems A."/>
            <person name="Pothier J.F."/>
        </authorList>
    </citation>
    <scope>NUCLEOTIDE SEQUENCE [LARGE SCALE GENOMIC DNA]</scope>
    <source>
        <strain evidence="1 2">F5.1</strain>
    </source>
</reference>
<proteinExistence type="predicted"/>
<dbReference type="PANTHER" id="PTHR34216:SF3">
    <property type="entry name" value="POLY-BETA-1,6-N-ACETYL-D-GLUCOSAMINE N-DEACETYLASE"/>
    <property type="match status" value="1"/>
</dbReference>
<dbReference type="Gene3D" id="3.20.20.370">
    <property type="entry name" value="Glycoside hydrolase/deacetylase"/>
    <property type="match status" value="1"/>
</dbReference>
<sequence>MKLLIVNFHYIRDEAYAGGIYPRTFRELTDQVDALSRHYQFIAPRELATMVAGNPREGNFCLLTFDDGLKEQMTALELLERKGVPAAFYVTTAPIRDHTVADVHKLHHIRSVVSDTQLYDFIGQRMDLSAVTYPENIDSLYRYDPPQSKRLKYLLNFILTAEEKDRIVGMLFAEIADEAAYSKSLYMDGNDLRKLSSLNYLGAHSDAHLPLATLSEKAIRQDTEACLDFLQEQSGTQTFHSISYPFGGPKAVSQTVADISASYGFSFGLTMFRGINEISDLETPFLLKRVDTNDAPGGKSGSTEYCI</sequence>
<evidence type="ECO:0000313" key="1">
    <source>
        <dbReference type="EMBL" id="OBZ92233.1"/>
    </source>
</evidence>
<dbReference type="OrthoDB" id="9782872at2"/>
<dbReference type="AlphaFoldDB" id="A0A1C7NTA1"/>
<evidence type="ECO:0008006" key="3">
    <source>
        <dbReference type="Google" id="ProtNLM"/>
    </source>
</evidence>
<protein>
    <recommendedName>
        <fullName evidence="3">Nodulation protein B</fullName>
    </recommendedName>
</protein>
<name>A0A1C7NTA1_9HYPH</name>
<evidence type="ECO:0000313" key="2">
    <source>
        <dbReference type="Proteomes" id="UP000093111"/>
    </source>
</evidence>
<dbReference type="STRING" id="1612624.ADU59_27420"/>
<dbReference type="Proteomes" id="UP000093111">
    <property type="component" value="Unassembled WGS sequence"/>
</dbReference>
<dbReference type="GO" id="GO:0005975">
    <property type="term" value="P:carbohydrate metabolic process"/>
    <property type="evidence" value="ECO:0007669"/>
    <property type="project" value="InterPro"/>
</dbReference>
<organism evidence="1 2">
    <name type="scientific">Pararhizobium polonicum</name>
    <dbReference type="NCBI Taxonomy" id="1612624"/>
    <lineage>
        <taxon>Bacteria</taxon>
        <taxon>Pseudomonadati</taxon>
        <taxon>Pseudomonadota</taxon>
        <taxon>Alphaproteobacteria</taxon>
        <taxon>Hyphomicrobiales</taxon>
        <taxon>Rhizobiaceae</taxon>
        <taxon>Rhizobium/Agrobacterium group</taxon>
        <taxon>Pararhizobium</taxon>
    </lineage>
</organism>
<dbReference type="RefSeq" id="WP_068958658.1">
    <property type="nucleotide sequence ID" value="NZ_LGLV01000021.1"/>
</dbReference>
<comment type="caution">
    <text evidence="1">The sequence shown here is derived from an EMBL/GenBank/DDBJ whole genome shotgun (WGS) entry which is preliminary data.</text>
</comment>
<gene>
    <name evidence="1" type="ORF">ADU59_27420</name>
</gene>
<dbReference type="PANTHER" id="PTHR34216">
    <property type="match status" value="1"/>
</dbReference>
<dbReference type="EMBL" id="LGLV01000021">
    <property type="protein sequence ID" value="OBZ92233.1"/>
    <property type="molecule type" value="Genomic_DNA"/>
</dbReference>
<accession>A0A1C7NTA1</accession>
<keyword evidence="2" id="KW-1185">Reference proteome</keyword>